<gene>
    <name evidence="1" type="ORF">BN000_00933</name>
</gene>
<dbReference type="AlphaFoldDB" id="A0A0U1NTH1"/>
<organism evidence="1 2">
    <name type="scientific">Neobacillus massiliamazoniensis</name>
    <dbReference type="NCBI Taxonomy" id="1499688"/>
    <lineage>
        <taxon>Bacteria</taxon>
        <taxon>Bacillati</taxon>
        <taxon>Bacillota</taxon>
        <taxon>Bacilli</taxon>
        <taxon>Bacillales</taxon>
        <taxon>Bacillaceae</taxon>
        <taxon>Neobacillus</taxon>
    </lineage>
</organism>
<reference evidence="2" key="1">
    <citation type="submission" date="2015-05" db="EMBL/GenBank/DDBJ databases">
        <authorList>
            <person name="Urmite Genomes"/>
        </authorList>
    </citation>
    <scope>NUCLEOTIDE SEQUENCE [LARGE SCALE GENOMIC DNA]</scope>
    <source>
        <strain evidence="2">LF1</strain>
    </source>
</reference>
<evidence type="ECO:0000313" key="2">
    <source>
        <dbReference type="Proteomes" id="UP000199087"/>
    </source>
</evidence>
<evidence type="ECO:0000313" key="1">
    <source>
        <dbReference type="EMBL" id="CRK81038.1"/>
    </source>
</evidence>
<sequence>MQLLITNGVKALEKKNKDELEKEEEEKRVLLEYIRMQNDALKRIFKNTLDKEHEES</sequence>
<keyword evidence="2" id="KW-1185">Reference proteome</keyword>
<protein>
    <submittedName>
        <fullName evidence="1">Uncharacterized protein</fullName>
    </submittedName>
</protein>
<dbReference type="RefSeq" id="WP_176699646.1">
    <property type="nucleotide sequence ID" value="NZ_CVRB01000001.1"/>
</dbReference>
<dbReference type="Proteomes" id="UP000199087">
    <property type="component" value="Unassembled WGS sequence"/>
</dbReference>
<dbReference type="EMBL" id="CVRB01000001">
    <property type="protein sequence ID" value="CRK81038.1"/>
    <property type="molecule type" value="Genomic_DNA"/>
</dbReference>
<accession>A0A0U1NTH1</accession>
<name>A0A0U1NTH1_9BACI</name>
<proteinExistence type="predicted"/>